<organism evidence="1 2">
    <name type="scientific">candidate division WWE3 bacterium CG_4_9_14_3_um_filter_43_9</name>
    <dbReference type="NCBI Taxonomy" id="1975082"/>
    <lineage>
        <taxon>Bacteria</taxon>
        <taxon>Katanobacteria</taxon>
    </lineage>
</organism>
<accession>A0A2M7WX57</accession>
<dbReference type="EMBL" id="PFXB01000078">
    <property type="protein sequence ID" value="PJA37617.1"/>
    <property type="molecule type" value="Genomic_DNA"/>
</dbReference>
<comment type="caution">
    <text evidence="1">The sequence shown here is derived from an EMBL/GenBank/DDBJ whole genome shotgun (WGS) entry which is preliminary data.</text>
</comment>
<proteinExistence type="predicted"/>
<dbReference type="Proteomes" id="UP000230538">
    <property type="component" value="Unassembled WGS sequence"/>
</dbReference>
<evidence type="ECO:0000313" key="2">
    <source>
        <dbReference type="Proteomes" id="UP000230538"/>
    </source>
</evidence>
<name>A0A2M7WX57_UNCKA</name>
<gene>
    <name evidence="1" type="ORF">CO181_02770</name>
</gene>
<reference evidence="2" key="1">
    <citation type="submission" date="2017-09" db="EMBL/GenBank/DDBJ databases">
        <title>Depth-based differentiation of microbial function through sediment-hosted aquifers and enrichment of novel symbionts in the deep terrestrial subsurface.</title>
        <authorList>
            <person name="Probst A.J."/>
            <person name="Ladd B."/>
            <person name="Jarett J.K."/>
            <person name="Geller-Mcgrath D.E."/>
            <person name="Sieber C.M.K."/>
            <person name="Emerson J.B."/>
            <person name="Anantharaman K."/>
            <person name="Thomas B.C."/>
            <person name="Malmstrom R."/>
            <person name="Stieglmeier M."/>
            <person name="Klingl A."/>
            <person name="Woyke T."/>
            <person name="Ryan C.M."/>
            <person name="Banfield J.F."/>
        </authorList>
    </citation>
    <scope>NUCLEOTIDE SEQUENCE [LARGE SCALE GENOMIC DNA]</scope>
</reference>
<dbReference type="AlphaFoldDB" id="A0A2M7WX57"/>
<sequence length="65" mass="7451">MAYQRWKIAIFQLVFVRRIYQKNGRGFCLSLHPPPKPALINCSRLLASFSRINGFSAYKMTSSLG</sequence>
<evidence type="ECO:0000313" key="1">
    <source>
        <dbReference type="EMBL" id="PJA37617.1"/>
    </source>
</evidence>
<protein>
    <submittedName>
        <fullName evidence="1">Uncharacterized protein</fullName>
    </submittedName>
</protein>